<proteinExistence type="inferred from homology"/>
<name>A0A433SR16_ELYCH</name>
<gene>
    <name evidence="11" type="ORF">EGW08_020562</name>
</gene>
<dbReference type="PANTHER" id="PTHR28652">
    <property type="entry name" value="TRANSMEMBRANE PROTEIN 59-LIKE PROTEIN"/>
    <property type="match status" value="1"/>
</dbReference>
<keyword evidence="12" id="KW-1185">Reference proteome</keyword>
<dbReference type="Proteomes" id="UP000271974">
    <property type="component" value="Unassembled WGS sequence"/>
</dbReference>
<evidence type="ECO:0000313" key="11">
    <source>
        <dbReference type="EMBL" id="RUS71673.1"/>
    </source>
</evidence>
<evidence type="ECO:0000256" key="10">
    <source>
        <dbReference type="SAM" id="SignalP"/>
    </source>
</evidence>
<protein>
    <recommendedName>
        <fullName evidence="13">Transmembrane protein 59</fullName>
    </recommendedName>
</protein>
<sequence length="342" mass="38351">METLKNRMFICCALLAFVTFTSASSLFRDLISDVDVCEDVCQKTYPAHTYDKSLSEDCCKRGCRLYSIIELVGAENGVNGTLRACYDNCNDAYPDENEESAACVAGCDSQKPFKEKWSTIPGLDSPFFDGDIKGMMYPFLYMHNMYSNVVDKVAHQMSVSWSFFMQDGTGRLVVIKSQPQMVDMDVQDIDADYSAFRGTSSVAETNIEPAERTATEMLRLSQLNSAKAFGDEMNVAGADPWKTAQNFEEPTSDWLTCIAHKTGIPRLFLCVLILLSAISMIWLCMSAAIGSPEQRTSQKLSIKSMDMDYLRYLPERRGIKGIHPQDIVEARPLPVKIRIEQI</sequence>
<evidence type="ECO:0000256" key="6">
    <source>
        <dbReference type="ARBA" id="ARBA00023034"/>
    </source>
</evidence>
<dbReference type="GO" id="GO:0000139">
    <property type="term" value="C:Golgi membrane"/>
    <property type="evidence" value="ECO:0007669"/>
    <property type="project" value="UniProtKB-SubCell"/>
</dbReference>
<dbReference type="STRING" id="188477.A0A433SR16"/>
<dbReference type="AlphaFoldDB" id="A0A433SR16"/>
<keyword evidence="6" id="KW-0333">Golgi apparatus</keyword>
<evidence type="ECO:0008006" key="13">
    <source>
        <dbReference type="Google" id="ProtNLM"/>
    </source>
</evidence>
<evidence type="ECO:0000256" key="8">
    <source>
        <dbReference type="ARBA" id="ARBA00023180"/>
    </source>
</evidence>
<accession>A0A433SR16</accession>
<evidence type="ECO:0000313" key="12">
    <source>
        <dbReference type="Proteomes" id="UP000271974"/>
    </source>
</evidence>
<dbReference type="OrthoDB" id="6371519at2759"/>
<evidence type="ECO:0000256" key="3">
    <source>
        <dbReference type="ARBA" id="ARBA00022692"/>
    </source>
</evidence>
<comment type="similarity">
    <text evidence="2">Belongs to the TMEM59 family.</text>
</comment>
<organism evidence="11 12">
    <name type="scientific">Elysia chlorotica</name>
    <name type="common">Eastern emerald elysia</name>
    <name type="synonym">Sea slug</name>
    <dbReference type="NCBI Taxonomy" id="188477"/>
    <lineage>
        <taxon>Eukaryota</taxon>
        <taxon>Metazoa</taxon>
        <taxon>Spiralia</taxon>
        <taxon>Lophotrochozoa</taxon>
        <taxon>Mollusca</taxon>
        <taxon>Gastropoda</taxon>
        <taxon>Heterobranchia</taxon>
        <taxon>Euthyneura</taxon>
        <taxon>Panpulmonata</taxon>
        <taxon>Sacoglossa</taxon>
        <taxon>Placobranchoidea</taxon>
        <taxon>Plakobranchidae</taxon>
        <taxon>Elysia</taxon>
    </lineage>
</organism>
<dbReference type="InterPro" id="IPR022065">
    <property type="entry name" value="Uncharacterised_TMEM59"/>
</dbReference>
<feature type="chain" id="PRO_5019178347" description="Transmembrane protein 59" evidence="10">
    <location>
        <begin position="24"/>
        <end position="342"/>
    </location>
</feature>
<dbReference type="EMBL" id="RQTK01001176">
    <property type="protein sequence ID" value="RUS71673.1"/>
    <property type="molecule type" value="Genomic_DNA"/>
</dbReference>
<evidence type="ECO:0000256" key="1">
    <source>
        <dbReference type="ARBA" id="ARBA00004614"/>
    </source>
</evidence>
<keyword evidence="4 10" id="KW-0732">Signal</keyword>
<dbReference type="PANTHER" id="PTHR28652:SF2">
    <property type="entry name" value="TRANSMEMBRANE PROTEIN 59-LIKE PROTEIN"/>
    <property type="match status" value="1"/>
</dbReference>
<reference evidence="11 12" key="1">
    <citation type="submission" date="2019-01" db="EMBL/GenBank/DDBJ databases">
        <title>A draft genome assembly of the solar-powered sea slug Elysia chlorotica.</title>
        <authorList>
            <person name="Cai H."/>
            <person name="Li Q."/>
            <person name="Fang X."/>
            <person name="Li J."/>
            <person name="Curtis N.E."/>
            <person name="Altenburger A."/>
            <person name="Shibata T."/>
            <person name="Feng M."/>
            <person name="Maeda T."/>
            <person name="Schwartz J.A."/>
            <person name="Shigenobu S."/>
            <person name="Lundholm N."/>
            <person name="Nishiyama T."/>
            <person name="Yang H."/>
            <person name="Hasebe M."/>
            <person name="Li S."/>
            <person name="Pierce S.K."/>
            <person name="Wang J."/>
        </authorList>
    </citation>
    <scope>NUCLEOTIDE SEQUENCE [LARGE SCALE GENOMIC DNA]</scope>
    <source>
        <strain evidence="11">EC2010</strain>
        <tissue evidence="11">Whole organism of an adult</tissue>
    </source>
</reference>
<keyword evidence="3 9" id="KW-0812">Transmembrane</keyword>
<keyword evidence="5 9" id="KW-1133">Transmembrane helix</keyword>
<feature type="signal peptide" evidence="10">
    <location>
        <begin position="1"/>
        <end position="23"/>
    </location>
</feature>
<evidence type="ECO:0000256" key="4">
    <source>
        <dbReference type="ARBA" id="ARBA00022729"/>
    </source>
</evidence>
<evidence type="ECO:0000256" key="5">
    <source>
        <dbReference type="ARBA" id="ARBA00022989"/>
    </source>
</evidence>
<feature type="transmembrane region" description="Helical" evidence="9">
    <location>
        <begin position="266"/>
        <end position="289"/>
    </location>
</feature>
<comment type="caution">
    <text evidence="11">The sequence shown here is derived from an EMBL/GenBank/DDBJ whole genome shotgun (WGS) entry which is preliminary data.</text>
</comment>
<dbReference type="Pfam" id="PF12280">
    <property type="entry name" value="BSMAP"/>
    <property type="match status" value="1"/>
</dbReference>
<evidence type="ECO:0000256" key="2">
    <source>
        <dbReference type="ARBA" id="ARBA00009643"/>
    </source>
</evidence>
<comment type="subcellular location">
    <subcellularLocation>
        <location evidence="1">Golgi apparatus membrane</location>
        <topology evidence="1">Single-pass type I membrane protein</topology>
    </subcellularLocation>
</comment>
<keyword evidence="7 9" id="KW-0472">Membrane</keyword>
<keyword evidence="8" id="KW-0325">Glycoprotein</keyword>
<evidence type="ECO:0000256" key="9">
    <source>
        <dbReference type="SAM" id="Phobius"/>
    </source>
</evidence>
<evidence type="ECO:0000256" key="7">
    <source>
        <dbReference type="ARBA" id="ARBA00023136"/>
    </source>
</evidence>